<evidence type="ECO:0000256" key="8">
    <source>
        <dbReference type="SAM" id="Coils"/>
    </source>
</evidence>
<dbReference type="InterPro" id="IPR007691">
    <property type="entry name" value="LpxD"/>
</dbReference>
<dbReference type="CDD" id="cd03352">
    <property type="entry name" value="LbH_LpxD"/>
    <property type="match status" value="1"/>
</dbReference>
<dbReference type="RefSeq" id="WP_324669235.1">
    <property type="nucleotide sequence ID" value="NZ_CP141614.1"/>
</dbReference>
<feature type="domain" description="UDP-3-O-[3-hydroxymyristoyl] glucosamine N-acyltransferase non-repeat region" evidence="9">
    <location>
        <begin position="25"/>
        <end position="88"/>
    </location>
</feature>
<keyword evidence="11" id="KW-1185">Reference proteome</keyword>
<dbReference type="HAMAP" id="MF_00523">
    <property type="entry name" value="LpxD"/>
    <property type="match status" value="1"/>
</dbReference>
<dbReference type="SUPFAM" id="SSF51161">
    <property type="entry name" value="Trimeric LpxA-like enzymes"/>
    <property type="match status" value="1"/>
</dbReference>
<name>A0ABZ1BQ69_9FIRM</name>
<dbReference type="PANTHER" id="PTHR43378:SF2">
    <property type="entry name" value="UDP-3-O-ACYLGLUCOSAMINE N-ACYLTRANSFERASE 1, MITOCHONDRIAL-RELATED"/>
    <property type="match status" value="1"/>
</dbReference>
<dbReference type="Pfam" id="PF14602">
    <property type="entry name" value="Hexapep_2"/>
    <property type="match status" value="1"/>
</dbReference>
<feature type="active site" description="Proton acceptor" evidence="7">
    <location>
        <position position="240"/>
    </location>
</feature>
<dbReference type="Gene3D" id="2.160.10.10">
    <property type="entry name" value="Hexapeptide repeat proteins"/>
    <property type="match status" value="1"/>
</dbReference>
<evidence type="ECO:0000256" key="4">
    <source>
        <dbReference type="ARBA" id="ARBA00022737"/>
    </source>
</evidence>
<evidence type="ECO:0000256" key="1">
    <source>
        <dbReference type="ARBA" id="ARBA00022516"/>
    </source>
</evidence>
<evidence type="ECO:0000256" key="6">
    <source>
        <dbReference type="ARBA" id="ARBA00023315"/>
    </source>
</evidence>
<dbReference type="Proteomes" id="UP001333102">
    <property type="component" value="Chromosome"/>
</dbReference>
<dbReference type="EC" id="2.3.1.191" evidence="7"/>
<comment type="function">
    <text evidence="7">Catalyzes the N-acylation of UDP-3-O-acylglucosamine using 3-hydroxyacyl-ACP as the acyl donor. Is involved in the biosynthesis of lipid A, a phosphorylated glycolipid that anchors the lipopolysaccharide to the outer membrane of the cell.</text>
</comment>
<comment type="catalytic activity">
    <reaction evidence="7">
        <text>a UDP-3-O-[(3R)-3-hydroxyacyl]-alpha-D-glucosamine + a (3R)-hydroxyacyl-[ACP] = a UDP-2-N,3-O-bis[(3R)-3-hydroxyacyl]-alpha-D-glucosamine + holo-[ACP] + H(+)</text>
        <dbReference type="Rhea" id="RHEA:53836"/>
        <dbReference type="Rhea" id="RHEA-COMP:9685"/>
        <dbReference type="Rhea" id="RHEA-COMP:9945"/>
        <dbReference type="ChEBI" id="CHEBI:15378"/>
        <dbReference type="ChEBI" id="CHEBI:64479"/>
        <dbReference type="ChEBI" id="CHEBI:78827"/>
        <dbReference type="ChEBI" id="CHEBI:137740"/>
        <dbReference type="ChEBI" id="CHEBI:137748"/>
        <dbReference type="EC" id="2.3.1.191"/>
    </reaction>
</comment>
<evidence type="ECO:0000256" key="3">
    <source>
        <dbReference type="ARBA" id="ARBA00022679"/>
    </source>
</evidence>
<organism evidence="10 11">
    <name type="scientific">Geochorda subterranea</name>
    <dbReference type="NCBI Taxonomy" id="3109564"/>
    <lineage>
        <taxon>Bacteria</taxon>
        <taxon>Bacillati</taxon>
        <taxon>Bacillota</taxon>
        <taxon>Limnochordia</taxon>
        <taxon>Limnochordales</taxon>
        <taxon>Geochordaceae</taxon>
        <taxon>Geochorda</taxon>
    </lineage>
</organism>
<comment type="similarity">
    <text evidence="7">Belongs to the transferase hexapeptide repeat family. LpxD subfamily.</text>
</comment>
<feature type="coiled-coil region" evidence="8">
    <location>
        <begin position="316"/>
        <end position="343"/>
    </location>
</feature>
<dbReference type="Gene3D" id="3.40.1390.10">
    <property type="entry name" value="MurE/MurF, N-terminal domain"/>
    <property type="match status" value="1"/>
</dbReference>
<protein>
    <recommendedName>
        <fullName evidence="7">UDP-3-O-acylglucosamine N-acyltransferase</fullName>
        <ecNumber evidence="7">2.3.1.191</ecNumber>
    </recommendedName>
</protein>
<keyword evidence="8" id="KW-0175">Coiled coil</keyword>
<dbReference type="GO" id="GO:0103118">
    <property type="term" value="F:UDP-3-O-[(3R)-3-hydroxyacyl]-glucosamine N-acyltransferase activity"/>
    <property type="evidence" value="ECO:0007669"/>
    <property type="project" value="UniProtKB-EC"/>
</dbReference>
<dbReference type="NCBIfam" id="TIGR01853">
    <property type="entry name" value="lipid_A_lpxD"/>
    <property type="match status" value="1"/>
</dbReference>
<dbReference type="InterPro" id="IPR018357">
    <property type="entry name" value="Hexapep_transf_CS"/>
</dbReference>
<dbReference type="Pfam" id="PF00132">
    <property type="entry name" value="Hexapep"/>
    <property type="match status" value="1"/>
</dbReference>
<evidence type="ECO:0000256" key="2">
    <source>
        <dbReference type="ARBA" id="ARBA00022556"/>
    </source>
</evidence>
<dbReference type="NCBIfam" id="NF002060">
    <property type="entry name" value="PRK00892.1"/>
    <property type="match status" value="1"/>
</dbReference>
<accession>A0ABZ1BQ69</accession>
<evidence type="ECO:0000256" key="7">
    <source>
        <dbReference type="HAMAP-Rule" id="MF_00523"/>
    </source>
</evidence>
<evidence type="ECO:0000313" key="11">
    <source>
        <dbReference type="Proteomes" id="UP001333102"/>
    </source>
</evidence>
<evidence type="ECO:0000256" key="5">
    <source>
        <dbReference type="ARBA" id="ARBA00023098"/>
    </source>
</evidence>
<keyword evidence="5 7" id="KW-0443">Lipid metabolism</keyword>
<gene>
    <name evidence="7 10" type="primary">lpxD</name>
    <name evidence="10" type="ORF">VLY81_01370</name>
</gene>
<dbReference type="EMBL" id="CP141614">
    <property type="protein sequence ID" value="WRP14849.1"/>
    <property type="molecule type" value="Genomic_DNA"/>
</dbReference>
<comment type="pathway">
    <text evidence="7">Bacterial outer membrane biogenesis; LPS lipid A biosynthesis.</text>
</comment>
<evidence type="ECO:0000313" key="10">
    <source>
        <dbReference type="EMBL" id="WRP14849.1"/>
    </source>
</evidence>
<dbReference type="InterPro" id="IPR020573">
    <property type="entry name" value="UDP_GlcNAc_AcTrfase_non-rep"/>
</dbReference>
<keyword evidence="3 7" id="KW-0808">Transferase</keyword>
<dbReference type="InterPro" id="IPR001451">
    <property type="entry name" value="Hexapep"/>
</dbReference>
<evidence type="ECO:0000259" key="9">
    <source>
        <dbReference type="Pfam" id="PF04613"/>
    </source>
</evidence>
<keyword evidence="1 7" id="KW-0444">Lipid biosynthesis</keyword>
<reference evidence="11" key="1">
    <citation type="submission" date="2023-12" db="EMBL/GenBank/DDBJ databases">
        <title>Novel isolates from deep terrestrial aquifers shed light on the physiology and ecology of the class Limnochordia.</title>
        <authorList>
            <person name="Karnachuk O.V."/>
            <person name="Lukina A.P."/>
            <person name="Avakyan M.R."/>
            <person name="Kadnikov V."/>
            <person name="Begmatov S."/>
            <person name="Beletsky A.V."/>
            <person name="Mardanov A.V."/>
            <person name="Ravin N.V."/>
        </authorList>
    </citation>
    <scope>NUCLEOTIDE SEQUENCE [LARGE SCALE GENOMIC DNA]</scope>
    <source>
        <strain evidence="11">LN</strain>
    </source>
</reference>
<keyword evidence="6 7" id="KW-0012">Acyltransferase</keyword>
<dbReference type="PANTHER" id="PTHR43378">
    <property type="entry name" value="UDP-3-O-ACYLGLUCOSAMINE N-ACYLTRANSFERASE"/>
    <property type="match status" value="1"/>
</dbReference>
<dbReference type="Pfam" id="PF04613">
    <property type="entry name" value="LpxD"/>
    <property type="match status" value="1"/>
</dbReference>
<keyword evidence="2 7" id="KW-0441">Lipid A biosynthesis</keyword>
<dbReference type="PROSITE" id="PS00101">
    <property type="entry name" value="HEXAPEP_TRANSFERASES"/>
    <property type="match status" value="1"/>
</dbReference>
<keyword evidence="4 7" id="KW-0677">Repeat</keyword>
<comment type="subunit">
    <text evidence="7">Homotrimer.</text>
</comment>
<dbReference type="InterPro" id="IPR011004">
    <property type="entry name" value="Trimer_LpxA-like_sf"/>
</dbReference>
<proteinExistence type="inferred from homology"/>
<sequence length="345" mass="35694">MRGLSLAEIARHVQGRLVGGDPAAVVTGVAPADQAGPSDVTLATSARYWEEIGERPVGAVVVPVGGAVPGRPCIEAADPRVAFDALMELFAPPPWLPEPGVHPTATVAATASLGPDVRVGARAYIGERVRLGRGSVVFPGAVIADDVTVGEGCVIHANAVIRERVRIGDRVVIGAGTVIGSEGFGFTMHEGRHRRRPQIGTVVIEDDVEVGANVCIDRASCGATVVGRGAKIDNLVQIAHNVRIGAHAVVVGQVGIAGSARIGARAILAGQAGIRDHVRVGERAVVAARAMVVDDVPAGARVAGEPAMPHAQALRVWAASRKLPELVQQLRELERRVARLEEGGG</sequence>